<dbReference type="InterPro" id="IPR036810">
    <property type="entry name" value="SMc04008-like_sf"/>
</dbReference>
<dbReference type="OrthoDB" id="9802252at2"/>
<dbReference type="KEGG" id="brq:CIT40_26955"/>
<gene>
    <name evidence="2" type="ORF">CIT40_26955</name>
</gene>
<dbReference type="RefSeq" id="WP_094893401.1">
    <property type="nucleotide sequence ID" value="NZ_CP029426.2"/>
</dbReference>
<keyword evidence="3" id="KW-1185">Reference proteome</keyword>
<sequence>MAIDDKTRTELEAAAFRHLVEHLKARTDVQNIDLMNLAGFCRNCLSNWLKEAADAQGVALSKDESREAVYGMPYETWKSKYQGAATPEQLETMKKVHPHSHEH</sequence>
<evidence type="ECO:0000259" key="1">
    <source>
        <dbReference type="Pfam" id="PF06844"/>
    </source>
</evidence>
<evidence type="ECO:0000313" key="2">
    <source>
        <dbReference type="EMBL" id="AWM03322.1"/>
    </source>
</evidence>
<dbReference type="InterPro" id="IPR023163">
    <property type="entry name" value="SMc04008-like_domain"/>
</dbReference>
<dbReference type="AlphaFoldDB" id="A0A2U8Q052"/>
<protein>
    <submittedName>
        <fullName evidence="2">DUF1244 domain-containing protein</fullName>
    </submittedName>
</protein>
<reference evidence="2 3" key="2">
    <citation type="journal article" date="2019" name="Int. J. Syst. Evol. Microbiol.">
        <title>Description and complete genome sequence of Bradyrhizobium amphicarpaeae sp. nov., harbouring photosystem and nitrogen-fixation genes.</title>
        <authorList>
            <person name="Bromfield E.S.P."/>
            <person name="Cloutier S."/>
            <person name="Nguyen H.D.T."/>
        </authorList>
    </citation>
    <scope>NUCLEOTIDE SEQUENCE [LARGE SCALE GENOMIC DNA]</scope>
    <source>
        <strain evidence="2 3">39S1MB</strain>
    </source>
</reference>
<dbReference type="EMBL" id="CP029426">
    <property type="protein sequence ID" value="AWM03322.1"/>
    <property type="molecule type" value="Genomic_DNA"/>
</dbReference>
<reference evidence="2 3" key="1">
    <citation type="journal article" date="2017" name="Syst. Appl. Microbiol.">
        <title>Soybeans inoculated with root zone soils of Canadian native legumes harbour diverse and novel Bradyrhizobium spp. that possess agricultural potential.</title>
        <authorList>
            <person name="Bromfield E.S.P."/>
            <person name="Cloutier S."/>
            <person name="Tambong J.T."/>
            <person name="Tran Thi T.V."/>
        </authorList>
    </citation>
    <scope>NUCLEOTIDE SEQUENCE [LARGE SCALE GENOMIC DNA]</scope>
    <source>
        <strain evidence="2 3">39S1MB</strain>
    </source>
</reference>
<evidence type="ECO:0000313" key="3">
    <source>
        <dbReference type="Proteomes" id="UP000215884"/>
    </source>
</evidence>
<dbReference type="Proteomes" id="UP000215884">
    <property type="component" value="Chromosome"/>
</dbReference>
<proteinExistence type="predicted"/>
<accession>A0A2U8Q052</accession>
<feature type="domain" description="SMc04008-like" evidence="1">
    <location>
        <begin position="29"/>
        <end position="95"/>
    </location>
</feature>
<name>A0A2U8Q052_9BRAD</name>
<dbReference type="SUPFAM" id="SSF158757">
    <property type="entry name" value="SMc04008-like"/>
    <property type="match status" value="1"/>
</dbReference>
<organism evidence="2 3">
    <name type="scientific">Bradyrhizobium amphicarpaeae</name>
    <dbReference type="NCBI Taxonomy" id="1404768"/>
    <lineage>
        <taxon>Bacteria</taxon>
        <taxon>Pseudomonadati</taxon>
        <taxon>Pseudomonadota</taxon>
        <taxon>Alphaproteobacteria</taxon>
        <taxon>Hyphomicrobiales</taxon>
        <taxon>Nitrobacteraceae</taxon>
        <taxon>Bradyrhizobium</taxon>
    </lineage>
</organism>
<dbReference type="Pfam" id="PF06844">
    <property type="entry name" value="DUF1244"/>
    <property type="match status" value="1"/>
</dbReference>
<dbReference type="Gene3D" id="1.10.3340.10">
    <property type="entry name" value="SMc04008-like"/>
    <property type="match status" value="1"/>
</dbReference>